<dbReference type="OrthoDB" id="840456at2"/>
<dbReference type="PROSITE" id="PS51257">
    <property type="entry name" value="PROKAR_LIPOPROTEIN"/>
    <property type="match status" value="1"/>
</dbReference>
<feature type="coiled-coil region" evidence="1">
    <location>
        <begin position="31"/>
        <end position="77"/>
    </location>
</feature>
<dbReference type="Proteomes" id="UP000184513">
    <property type="component" value="Unassembled WGS sequence"/>
</dbReference>
<evidence type="ECO:0000313" key="3">
    <source>
        <dbReference type="EMBL" id="SHN31559.1"/>
    </source>
</evidence>
<evidence type="ECO:0000256" key="2">
    <source>
        <dbReference type="SAM" id="SignalP"/>
    </source>
</evidence>
<gene>
    <name evidence="3" type="ORF">SAMN04488057_11944</name>
</gene>
<name>A0A1M7QJW2_9BACT</name>
<organism evidence="3 4">
    <name type="scientific">Cyclobacterium lianum</name>
    <dbReference type="NCBI Taxonomy" id="388280"/>
    <lineage>
        <taxon>Bacteria</taxon>
        <taxon>Pseudomonadati</taxon>
        <taxon>Bacteroidota</taxon>
        <taxon>Cytophagia</taxon>
        <taxon>Cytophagales</taxon>
        <taxon>Cyclobacteriaceae</taxon>
        <taxon>Cyclobacterium</taxon>
    </lineage>
</organism>
<feature type="chain" id="PRO_5012025849" evidence="2">
    <location>
        <begin position="24"/>
        <end position="148"/>
    </location>
</feature>
<dbReference type="AlphaFoldDB" id="A0A1M7QJW2"/>
<proteinExistence type="predicted"/>
<evidence type="ECO:0000256" key="1">
    <source>
        <dbReference type="SAM" id="Coils"/>
    </source>
</evidence>
<evidence type="ECO:0000313" key="4">
    <source>
        <dbReference type="Proteomes" id="UP000184513"/>
    </source>
</evidence>
<keyword evidence="1" id="KW-0175">Coiled coil</keyword>
<feature type="coiled-coil region" evidence="1">
    <location>
        <begin position="112"/>
        <end position="146"/>
    </location>
</feature>
<feature type="signal peptide" evidence="2">
    <location>
        <begin position="1"/>
        <end position="23"/>
    </location>
</feature>
<dbReference type="RefSeq" id="WP_143156126.1">
    <property type="nucleotide sequence ID" value="NZ_FRCY01000019.1"/>
</dbReference>
<reference evidence="3 4" key="1">
    <citation type="submission" date="2016-11" db="EMBL/GenBank/DDBJ databases">
        <authorList>
            <person name="Jaros S."/>
            <person name="Januszkiewicz K."/>
            <person name="Wedrychowicz H."/>
        </authorList>
    </citation>
    <scope>NUCLEOTIDE SEQUENCE [LARGE SCALE GENOMIC DNA]</scope>
    <source>
        <strain evidence="3 4">CGMCC 1.6102</strain>
    </source>
</reference>
<accession>A0A1M7QJW2</accession>
<dbReference type="EMBL" id="FRCY01000019">
    <property type="protein sequence ID" value="SHN31559.1"/>
    <property type="molecule type" value="Genomic_DNA"/>
</dbReference>
<protein>
    <submittedName>
        <fullName evidence="3">Uncharacterized protein</fullName>
    </submittedName>
</protein>
<sequence>MKLMSVLSAICFATVLFFTACNANKNEDTDMDSVGNDLEEMGDEVEQETEEAFEKTKAEFSKETAALKAEAEEIKKEVKENFSEPLDERVDRYLTQLDQGLNDLEVKSREFAQATDQRKDQIKMEFEKLENQVEKAIENIKDEFDNEG</sequence>
<keyword evidence="2" id="KW-0732">Signal</keyword>
<keyword evidence="4" id="KW-1185">Reference proteome</keyword>